<evidence type="ECO:0000256" key="1">
    <source>
        <dbReference type="SAM" id="MobiDB-lite"/>
    </source>
</evidence>
<organism evidence="2 3">
    <name type="scientific">Somion occarium</name>
    <dbReference type="NCBI Taxonomy" id="3059160"/>
    <lineage>
        <taxon>Eukaryota</taxon>
        <taxon>Fungi</taxon>
        <taxon>Dikarya</taxon>
        <taxon>Basidiomycota</taxon>
        <taxon>Agaricomycotina</taxon>
        <taxon>Agaricomycetes</taxon>
        <taxon>Polyporales</taxon>
        <taxon>Cerrenaceae</taxon>
        <taxon>Somion</taxon>
    </lineage>
</organism>
<keyword evidence="3" id="KW-1185">Reference proteome</keyword>
<feature type="compositionally biased region" description="Polar residues" evidence="1">
    <location>
        <begin position="269"/>
        <end position="284"/>
    </location>
</feature>
<protein>
    <submittedName>
        <fullName evidence="2">Uncharacterized protein</fullName>
    </submittedName>
</protein>
<dbReference type="Proteomes" id="UP001497453">
    <property type="component" value="Chromosome 4"/>
</dbReference>
<name>A0ABP1DI85_9APHY</name>
<proteinExistence type="predicted"/>
<accession>A0ABP1DI85</accession>
<feature type="region of interest" description="Disordered" evidence="1">
    <location>
        <begin position="362"/>
        <end position="395"/>
    </location>
</feature>
<gene>
    <name evidence="2" type="ORF">GFSPODELE1_LOCUS5835</name>
</gene>
<evidence type="ECO:0000313" key="2">
    <source>
        <dbReference type="EMBL" id="CAL1706347.1"/>
    </source>
</evidence>
<evidence type="ECO:0000313" key="3">
    <source>
        <dbReference type="Proteomes" id="UP001497453"/>
    </source>
</evidence>
<feature type="compositionally biased region" description="Basic and acidic residues" evidence="1">
    <location>
        <begin position="222"/>
        <end position="237"/>
    </location>
</feature>
<dbReference type="EMBL" id="OZ037947">
    <property type="protein sequence ID" value="CAL1706347.1"/>
    <property type="molecule type" value="Genomic_DNA"/>
</dbReference>
<feature type="region of interest" description="Disordered" evidence="1">
    <location>
        <begin position="164"/>
        <end position="284"/>
    </location>
</feature>
<sequence length="395" mass="42685">MTDPLQNAYAVHLKEIQCVALFDIDNHSYRYSLSQLCLYTKYNLTLRSPKFNYTRTPTPGGYDKFITLWNRDYACPWKFAYLDDGQVVVPGDPITIHVLAPPTSSDPEKAAELEDDLREMSRFIAKCAIVNDKAGERKKKICLEAKQFPSASSCTIQQFKRGLRSGRQSRAVTPRTETESLRGSVPPESIRRSIPPLNPINDPTLALLDDNTHLEGASTDHAGGEGSKDKGGERAADGEDSSPLPAVPLGHAPSSLAQNQCFSPYAQGHPSSPGTSSDVPLSPFASFSSEHNSVCKDRSDLSQAQVAQVMLLCSPTTPVMMAAMSNSPSTLLLNMPTSQPAPQLLSLTPKPVALTTMDRVTANGAGDGMDASRSDDLDGELNMDALGDLDARTTL</sequence>
<reference evidence="3" key="1">
    <citation type="submission" date="2024-04" db="EMBL/GenBank/DDBJ databases">
        <authorList>
            <person name="Shaw F."/>
            <person name="Minotto A."/>
        </authorList>
    </citation>
    <scope>NUCLEOTIDE SEQUENCE [LARGE SCALE GENOMIC DNA]</scope>
</reference>